<keyword evidence="3" id="KW-1185">Reference proteome</keyword>
<keyword evidence="1" id="KW-1133">Transmembrane helix</keyword>
<evidence type="ECO:0000313" key="3">
    <source>
        <dbReference type="Proteomes" id="UP000195447"/>
    </source>
</evidence>
<keyword evidence="1" id="KW-0472">Membrane</keyword>
<dbReference type="AlphaFoldDB" id="A0A1Y4LJA8"/>
<sequence>MMKTWCISTILSLGLFCISPKSGNVCSLLVILYLFISMLTLMYLKKLENQTDKAIKIIMISTIIESILMLFLVISFIAMEIYLWNGQNILDTGSALLAIIPSSLYNSVGVLVDVLGLICLIVSFINLIHIYENKANLAIERNELI</sequence>
<evidence type="ECO:0000313" key="2">
    <source>
        <dbReference type="EMBL" id="OUP56804.1"/>
    </source>
</evidence>
<proteinExistence type="predicted"/>
<protein>
    <recommendedName>
        <fullName evidence="4">DUF2975 domain-containing protein</fullName>
    </recommendedName>
</protein>
<dbReference type="Proteomes" id="UP000195447">
    <property type="component" value="Unassembled WGS sequence"/>
</dbReference>
<comment type="caution">
    <text evidence="2">The sequence shown here is derived from an EMBL/GenBank/DDBJ whole genome shotgun (WGS) entry which is preliminary data.</text>
</comment>
<organism evidence="2 3">
    <name type="scientific">Faecalitalea cylindroides</name>
    <dbReference type="NCBI Taxonomy" id="39483"/>
    <lineage>
        <taxon>Bacteria</taxon>
        <taxon>Bacillati</taxon>
        <taxon>Bacillota</taxon>
        <taxon>Erysipelotrichia</taxon>
        <taxon>Erysipelotrichales</taxon>
        <taxon>Erysipelotrichaceae</taxon>
        <taxon>Faecalitalea</taxon>
    </lineage>
</organism>
<keyword evidence="1" id="KW-0812">Transmembrane</keyword>
<name>A0A1Y4LJA8_9FIRM</name>
<feature type="transmembrane region" description="Helical" evidence="1">
    <location>
        <begin position="104"/>
        <end position="128"/>
    </location>
</feature>
<dbReference type="RefSeq" id="WP_035403605.1">
    <property type="nucleotide sequence ID" value="NZ_CABKSV010000109.1"/>
</dbReference>
<evidence type="ECO:0000256" key="1">
    <source>
        <dbReference type="SAM" id="Phobius"/>
    </source>
</evidence>
<gene>
    <name evidence="2" type="ORF">B5F14_09485</name>
</gene>
<evidence type="ECO:0008006" key="4">
    <source>
        <dbReference type="Google" id="ProtNLM"/>
    </source>
</evidence>
<feature type="transmembrane region" description="Helical" evidence="1">
    <location>
        <begin position="57"/>
        <end position="84"/>
    </location>
</feature>
<accession>A0A1Y4LJA8</accession>
<dbReference type="EMBL" id="NFKM01000024">
    <property type="protein sequence ID" value="OUP56804.1"/>
    <property type="molecule type" value="Genomic_DNA"/>
</dbReference>
<feature type="transmembrane region" description="Helical" evidence="1">
    <location>
        <begin position="27"/>
        <end position="45"/>
    </location>
</feature>
<reference evidence="3" key="1">
    <citation type="submission" date="2017-04" db="EMBL/GenBank/DDBJ databases">
        <title>Function of individual gut microbiota members based on whole genome sequencing of pure cultures obtained from chicken caecum.</title>
        <authorList>
            <person name="Medvecky M."/>
            <person name="Cejkova D."/>
            <person name="Polansky O."/>
            <person name="Karasova D."/>
            <person name="Kubasova T."/>
            <person name="Cizek A."/>
            <person name="Rychlik I."/>
        </authorList>
    </citation>
    <scope>NUCLEOTIDE SEQUENCE [LARGE SCALE GENOMIC DNA]</scope>
    <source>
        <strain evidence="3">An178</strain>
    </source>
</reference>